<comment type="similarity">
    <text evidence="8">Belongs to the TRAP transporter small permease family.</text>
</comment>
<comment type="caution">
    <text evidence="11">The sequence shown here is derived from an EMBL/GenBank/DDBJ whole genome shotgun (WGS) entry which is preliminary data.</text>
</comment>
<evidence type="ECO:0000256" key="9">
    <source>
        <dbReference type="SAM" id="Phobius"/>
    </source>
</evidence>
<evidence type="ECO:0000313" key="12">
    <source>
        <dbReference type="Proteomes" id="UP000603545"/>
    </source>
</evidence>
<dbReference type="GO" id="GO:0015740">
    <property type="term" value="P:C4-dicarboxylate transport"/>
    <property type="evidence" value="ECO:0007669"/>
    <property type="project" value="TreeGrafter"/>
</dbReference>
<feature type="transmembrane region" description="Helical" evidence="9">
    <location>
        <begin position="49"/>
        <end position="67"/>
    </location>
</feature>
<evidence type="ECO:0000256" key="2">
    <source>
        <dbReference type="ARBA" id="ARBA00022448"/>
    </source>
</evidence>
<keyword evidence="2" id="KW-0813">Transport</keyword>
<evidence type="ECO:0000256" key="7">
    <source>
        <dbReference type="ARBA" id="ARBA00023136"/>
    </source>
</evidence>
<dbReference type="PANTHER" id="PTHR35011:SF10">
    <property type="entry name" value="TRAP TRANSPORTER SMALL PERMEASE PROTEIN"/>
    <property type="match status" value="1"/>
</dbReference>
<dbReference type="InterPro" id="IPR055348">
    <property type="entry name" value="DctQ"/>
</dbReference>
<reference evidence="11 12" key="1">
    <citation type="submission" date="2020-08" db="EMBL/GenBank/DDBJ databases">
        <title>Bridging the membrane lipid divide: bacteria of the FCB group superphylum have the potential to synthesize archaeal ether lipids.</title>
        <authorList>
            <person name="Villanueva L."/>
            <person name="Von Meijenfeldt F.A.B."/>
            <person name="Westbye A.B."/>
            <person name="Yadav S."/>
            <person name="Hopmans E.C."/>
            <person name="Dutilh B.E."/>
            <person name="Sinninghe Damste J.S."/>
        </authorList>
    </citation>
    <scope>NUCLEOTIDE SEQUENCE [LARGE SCALE GENOMIC DNA]</scope>
    <source>
        <strain evidence="11">NIOZ-UU82</strain>
    </source>
</reference>
<dbReference type="AlphaFoldDB" id="A0A8J6N7U8"/>
<gene>
    <name evidence="11" type="ORF">H8E80_05705</name>
</gene>
<keyword evidence="4" id="KW-0997">Cell inner membrane</keyword>
<keyword evidence="5 9" id="KW-0812">Transmembrane</keyword>
<dbReference type="Pfam" id="PF04290">
    <property type="entry name" value="DctQ"/>
    <property type="match status" value="1"/>
</dbReference>
<evidence type="ECO:0000256" key="6">
    <source>
        <dbReference type="ARBA" id="ARBA00022989"/>
    </source>
</evidence>
<feature type="transmembrane region" description="Helical" evidence="9">
    <location>
        <begin position="87"/>
        <end position="109"/>
    </location>
</feature>
<dbReference type="InterPro" id="IPR007387">
    <property type="entry name" value="TRAP_DctQ"/>
</dbReference>
<keyword evidence="7 9" id="KW-0472">Membrane</keyword>
<evidence type="ECO:0000256" key="3">
    <source>
        <dbReference type="ARBA" id="ARBA00022475"/>
    </source>
</evidence>
<protein>
    <submittedName>
        <fullName evidence="11">TRAP transporter small permease</fullName>
    </submittedName>
</protein>
<keyword evidence="3" id="KW-1003">Cell membrane</keyword>
<dbReference type="PANTHER" id="PTHR35011">
    <property type="entry name" value="2,3-DIKETO-L-GULONATE TRAP TRANSPORTER SMALL PERMEASE PROTEIN YIAM"/>
    <property type="match status" value="1"/>
</dbReference>
<feature type="transmembrane region" description="Helical" evidence="9">
    <location>
        <begin position="129"/>
        <end position="148"/>
    </location>
</feature>
<dbReference type="EMBL" id="JACNLL010000055">
    <property type="protein sequence ID" value="MBC8199526.1"/>
    <property type="molecule type" value="Genomic_DNA"/>
</dbReference>
<comment type="subcellular location">
    <subcellularLocation>
        <location evidence="1">Cell inner membrane</location>
        <topology evidence="1">Multi-pass membrane protein</topology>
    </subcellularLocation>
</comment>
<evidence type="ECO:0000259" key="10">
    <source>
        <dbReference type="Pfam" id="PF04290"/>
    </source>
</evidence>
<evidence type="ECO:0000256" key="1">
    <source>
        <dbReference type="ARBA" id="ARBA00004429"/>
    </source>
</evidence>
<sequence>MFRFEKLIILLANRFNWIAAGAIVAMMLLTSADVILRIFRHPIPGTYEMVGLLGAIAISFSLAYTSVEKGHIAVEFLFQKFPKKVRFFISAINDFLCLFLFGLLTWQTILLASDLMQSGEVSMTLQMPIYPYVFGISIGCGLLSLVLLKDFLKSVSRVATK</sequence>
<organism evidence="11 12">
    <name type="scientific">Candidatus Desulfaltia bathyphila</name>
    <dbReference type="NCBI Taxonomy" id="2841697"/>
    <lineage>
        <taxon>Bacteria</taxon>
        <taxon>Pseudomonadati</taxon>
        <taxon>Thermodesulfobacteriota</taxon>
        <taxon>Desulfobacteria</taxon>
        <taxon>Desulfobacterales</taxon>
        <taxon>Desulfobacterales incertae sedis</taxon>
        <taxon>Candidatus Desulfaltia</taxon>
    </lineage>
</organism>
<evidence type="ECO:0000313" key="11">
    <source>
        <dbReference type="EMBL" id="MBC8199526.1"/>
    </source>
</evidence>
<feature type="transmembrane region" description="Helical" evidence="9">
    <location>
        <begin position="7"/>
        <end position="29"/>
    </location>
</feature>
<accession>A0A8J6N7U8</accession>
<proteinExistence type="inferred from homology"/>
<keyword evidence="6 9" id="KW-1133">Transmembrane helix</keyword>
<feature type="domain" description="Tripartite ATP-independent periplasmic transporters DctQ component" evidence="10">
    <location>
        <begin position="26"/>
        <end position="155"/>
    </location>
</feature>
<dbReference type="GO" id="GO:0005886">
    <property type="term" value="C:plasma membrane"/>
    <property type="evidence" value="ECO:0007669"/>
    <property type="project" value="UniProtKB-SubCell"/>
</dbReference>
<dbReference type="GO" id="GO:0022857">
    <property type="term" value="F:transmembrane transporter activity"/>
    <property type="evidence" value="ECO:0007669"/>
    <property type="project" value="TreeGrafter"/>
</dbReference>
<evidence type="ECO:0000256" key="5">
    <source>
        <dbReference type="ARBA" id="ARBA00022692"/>
    </source>
</evidence>
<evidence type="ECO:0000256" key="4">
    <source>
        <dbReference type="ARBA" id="ARBA00022519"/>
    </source>
</evidence>
<evidence type="ECO:0000256" key="8">
    <source>
        <dbReference type="ARBA" id="ARBA00038436"/>
    </source>
</evidence>
<name>A0A8J6N7U8_9BACT</name>
<dbReference type="Proteomes" id="UP000603545">
    <property type="component" value="Unassembled WGS sequence"/>
</dbReference>